<dbReference type="SMART" id="SM00642">
    <property type="entry name" value="Aamy"/>
    <property type="match status" value="1"/>
</dbReference>
<dbReference type="InterPro" id="IPR044505">
    <property type="entry name" value="GlgX_Isoamylase_N_E_set"/>
</dbReference>
<name>A0A1W2CGV5_9HYPH</name>
<dbReference type="CDD" id="cd02856">
    <property type="entry name" value="E_set_GDE_Isoamylase_N"/>
    <property type="match status" value="1"/>
</dbReference>
<feature type="region of interest" description="Disordered" evidence="4">
    <location>
        <begin position="458"/>
        <end position="478"/>
    </location>
</feature>
<dbReference type="STRING" id="937218.SAMN06297251_11020"/>
<dbReference type="Pfam" id="PF02922">
    <property type="entry name" value="CBM_48"/>
    <property type="match status" value="1"/>
</dbReference>
<dbReference type="SUPFAM" id="SSF51445">
    <property type="entry name" value="(Trans)glycosidases"/>
    <property type="match status" value="1"/>
</dbReference>
<evidence type="ECO:0000256" key="1">
    <source>
        <dbReference type="ARBA" id="ARBA00008061"/>
    </source>
</evidence>
<evidence type="ECO:0000259" key="5">
    <source>
        <dbReference type="SMART" id="SM00642"/>
    </source>
</evidence>
<dbReference type="SUPFAM" id="SSF81296">
    <property type="entry name" value="E set domains"/>
    <property type="match status" value="1"/>
</dbReference>
<evidence type="ECO:0000313" key="6">
    <source>
        <dbReference type="EMBL" id="SMC84296.1"/>
    </source>
</evidence>
<evidence type="ECO:0000313" key="7">
    <source>
        <dbReference type="Proteomes" id="UP000192656"/>
    </source>
</evidence>
<reference evidence="6 7" key="1">
    <citation type="submission" date="2017-04" db="EMBL/GenBank/DDBJ databases">
        <authorList>
            <person name="Afonso C.L."/>
            <person name="Miller P.J."/>
            <person name="Scott M.A."/>
            <person name="Spackman E."/>
            <person name="Goraichik I."/>
            <person name="Dimitrov K.M."/>
            <person name="Suarez D.L."/>
            <person name="Swayne D.E."/>
        </authorList>
    </citation>
    <scope>NUCLEOTIDE SEQUENCE [LARGE SCALE GENOMIC DNA]</scope>
    <source>
        <strain evidence="6 7">CGMCC 1.10972</strain>
    </source>
</reference>
<keyword evidence="2" id="KW-0378">Hydrolase</keyword>
<keyword evidence="3" id="KW-0326">Glycosidase</keyword>
<dbReference type="Gene3D" id="2.60.40.1180">
    <property type="entry name" value="Golgi alpha-mannosidase II"/>
    <property type="match status" value="1"/>
</dbReference>
<proteinExistence type="inferred from homology"/>
<dbReference type="InterPro" id="IPR013783">
    <property type="entry name" value="Ig-like_fold"/>
</dbReference>
<dbReference type="PANTHER" id="PTHR43002">
    <property type="entry name" value="GLYCOGEN DEBRANCHING ENZYME"/>
    <property type="match status" value="1"/>
</dbReference>
<dbReference type="InterPro" id="IPR004193">
    <property type="entry name" value="Glyco_hydro_13_N"/>
</dbReference>
<dbReference type="AlphaFoldDB" id="A0A1W2CGV5"/>
<evidence type="ECO:0000256" key="2">
    <source>
        <dbReference type="ARBA" id="ARBA00022801"/>
    </source>
</evidence>
<organism evidence="6 7">
    <name type="scientific">Fulvimarina manganoxydans</name>
    <dbReference type="NCBI Taxonomy" id="937218"/>
    <lineage>
        <taxon>Bacteria</taxon>
        <taxon>Pseudomonadati</taxon>
        <taxon>Pseudomonadota</taxon>
        <taxon>Alphaproteobacteria</taxon>
        <taxon>Hyphomicrobiales</taxon>
        <taxon>Aurantimonadaceae</taxon>
        <taxon>Fulvimarina</taxon>
    </lineage>
</organism>
<protein>
    <submittedName>
        <fullName evidence="6">Glycogen operon protein</fullName>
    </submittedName>
</protein>
<keyword evidence="7" id="KW-1185">Reference proteome</keyword>
<comment type="similarity">
    <text evidence="1">Belongs to the glycosyl hydrolase 13 family.</text>
</comment>
<dbReference type="NCBIfam" id="TIGR02100">
    <property type="entry name" value="glgX_debranch"/>
    <property type="match status" value="1"/>
</dbReference>
<dbReference type="Gene3D" id="3.20.20.80">
    <property type="entry name" value="Glycosidases"/>
    <property type="match status" value="1"/>
</dbReference>
<gene>
    <name evidence="6" type="ORF">SAMN06297251_11020</name>
</gene>
<evidence type="ECO:0000256" key="4">
    <source>
        <dbReference type="SAM" id="MobiDB-lite"/>
    </source>
</evidence>
<dbReference type="GO" id="GO:0005980">
    <property type="term" value="P:glycogen catabolic process"/>
    <property type="evidence" value="ECO:0007669"/>
    <property type="project" value="InterPro"/>
</dbReference>
<dbReference type="Gene3D" id="2.60.40.10">
    <property type="entry name" value="Immunoglobulins"/>
    <property type="match status" value="1"/>
</dbReference>
<dbReference type="InterPro" id="IPR011837">
    <property type="entry name" value="Glycogen_debranch_GlgX"/>
</dbReference>
<evidence type="ECO:0000256" key="3">
    <source>
        <dbReference type="ARBA" id="ARBA00023295"/>
    </source>
</evidence>
<dbReference type="OrthoDB" id="3236218at2"/>
<sequence length="688" mass="75413">MTARITSERGCPERLGATLDEDGVHFAVFSAHAETIELCLFDAAGTLETDRLALPGRAGDIHFGFVPGLRAGVRYGLRAHGSYDRKAGHRFDPSKLLVDPYAVRLDRPFLFHPALMAPPERRLDTGPLMPRALVTDLSREAAPLPFSGPGLTYEVLVRGLSQRHPDVPETIRGTVSALSHPAILDHLARIGVETVELMPIAAAIDEAHLARLHLTNAWGYNPITHMAPDPRLVPGGFAELRRVVDALHERGIRVLLDVVLNHSGEGDEAGPTLCYRGLDNQTYYAHSHDEPDRLVNDTGCGNTFAAWREPVVRLFIDTLKTWVEAAGIDGFRYDLAPVLGRLPGGFKPDAPFLQAVANDPVLASRIHVAESWDIGPGGYQVGQFPKPWFEWQDRFRDDVRRFWKGEDGAVPALATRLAGSADMFDKNGRRPSASVNFVAAHDGFTLADLTIYADKHNEANGEDNRDGHNENFSWNNGVEGDTDDKGVIEARGRDIRALLATLFVARGTPMLVAGDEFGRSQEGNNNAYCQENETTWLDWAKAEKALIDFVAKLSDLRRSHPALCADAFLRGDTLNGKGLKDVEWLNEAGRAMDVSEWADPKRRLLGLSLFALKDDHAAPASKDGARAIVYLNAGREDATVALPAPRPGHGFRLVIQSDCPNLEPRALEAASGLVVKARSVFILVEERL</sequence>
<dbReference type="SUPFAM" id="SSF51011">
    <property type="entry name" value="Glycosyl hydrolase domain"/>
    <property type="match status" value="1"/>
</dbReference>
<feature type="domain" description="Glycosyl hydrolase family 13 catalytic" evidence="5">
    <location>
        <begin position="154"/>
        <end position="557"/>
    </location>
</feature>
<dbReference type="EMBL" id="FWXR01000010">
    <property type="protein sequence ID" value="SMC84296.1"/>
    <property type="molecule type" value="Genomic_DNA"/>
</dbReference>
<dbReference type="Proteomes" id="UP000192656">
    <property type="component" value="Unassembled WGS sequence"/>
</dbReference>
<dbReference type="InterPro" id="IPR017853">
    <property type="entry name" value="GH"/>
</dbReference>
<feature type="compositionally biased region" description="Basic and acidic residues" evidence="4">
    <location>
        <begin position="458"/>
        <end position="469"/>
    </location>
</feature>
<accession>A0A1W2CGV5</accession>
<dbReference type="InterPro" id="IPR006047">
    <property type="entry name" value="GH13_cat_dom"/>
</dbReference>
<dbReference type="GO" id="GO:0004135">
    <property type="term" value="F:amylo-alpha-1,6-glucosidase activity"/>
    <property type="evidence" value="ECO:0007669"/>
    <property type="project" value="InterPro"/>
</dbReference>
<dbReference type="InterPro" id="IPR014756">
    <property type="entry name" value="Ig_E-set"/>
</dbReference>
<dbReference type="InterPro" id="IPR013780">
    <property type="entry name" value="Glyco_hydro_b"/>
</dbReference>
<dbReference type="CDD" id="cd11326">
    <property type="entry name" value="AmyAc_Glg_debranch"/>
    <property type="match status" value="1"/>
</dbReference>
<dbReference type="RefSeq" id="WP_084410314.1">
    <property type="nucleotide sequence ID" value="NZ_FWXR01000010.1"/>
</dbReference>